<dbReference type="Proteomes" id="UP001050975">
    <property type="component" value="Unassembled WGS sequence"/>
</dbReference>
<dbReference type="InterPro" id="IPR046633">
    <property type="entry name" value="DUF6745"/>
</dbReference>
<sequence length="414" mass="48957">MPQIEMLTPEQEALIPVYWEKWGSLALYAEPIDRQKITEAVKYLYKLVDKQEPEVSFIDSPQHYYNQGFLGLLYQELKKSQNEDERELLSELEQHLETQQQGLVLQKSLVKELEEKLKVPLDTLLIEALKQRKRLSDKFTKFYWERQDEERLKVMEMENKFRAVSESSSESLWLRYLYRQLGEELRNQLGYDLWYDLFMKREPLFHFGRTYIDINSLLIASTKFDYCISVLNLPYEPSVWDTLQFLAQNCGSMIFPYEETCLVCDRPRILCFDNQQRLHAEGAPAIQFADGFSVYAYHGTRLPEKYGKIHPNQWQAEWLLSEDNAELRRVLIQRIGYARICQELQATELDIWQEYTLLKIDSNVDVEPIYLLKMICPSTGYIHALRVPPDVESAREAIAWVNWGIDPEEFSTQT</sequence>
<name>A0AAV3XNP8_9CYAN</name>
<keyword evidence="3" id="KW-1185">Reference proteome</keyword>
<dbReference type="RefSeq" id="WP_226588450.1">
    <property type="nucleotide sequence ID" value="NZ_BLAY01000135.1"/>
</dbReference>
<dbReference type="AlphaFoldDB" id="A0AAV3XNP8"/>
<dbReference type="EMBL" id="BLAY01000135">
    <property type="protein sequence ID" value="GET41815.1"/>
    <property type="molecule type" value="Genomic_DNA"/>
</dbReference>
<reference evidence="2" key="1">
    <citation type="submission" date="2019-10" db="EMBL/GenBank/DDBJ databases">
        <title>Draft genome sequece of Microseira wollei NIES-4236.</title>
        <authorList>
            <person name="Yamaguchi H."/>
            <person name="Suzuki S."/>
            <person name="Kawachi M."/>
        </authorList>
    </citation>
    <scope>NUCLEOTIDE SEQUENCE</scope>
    <source>
        <strain evidence="2">NIES-4236</strain>
    </source>
</reference>
<organism evidence="2 3">
    <name type="scientific">Microseira wollei NIES-4236</name>
    <dbReference type="NCBI Taxonomy" id="2530354"/>
    <lineage>
        <taxon>Bacteria</taxon>
        <taxon>Bacillati</taxon>
        <taxon>Cyanobacteriota</taxon>
        <taxon>Cyanophyceae</taxon>
        <taxon>Oscillatoriophycideae</taxon>
        <taxon>Aerosakkonematales</taxon>
        <taxon>Aerosakkonemataceae</taxon>
        <taxon>Microseira</taxon>
    </lineage>
</organism>
<evidence type="ECO:0000313" key="3">
    <source>
        <dbReference type="Proteomes" id="UP001050975"/>
    </source>
</evidence>
<comment type="caution">
    <text evidence="2">The sequence shown here is derived from an EMBL/GenBank/DDBJ whole genome shotgun (WGS) entry which is preliminary data.</text>
</comment>
<protein>
    <recommendedName>
        <fullName evidence="1">DUF6745 domain-containing protein</fullName>
    </recommendedName>
</protein>
<dbReference type="Pfam" id="PF20530">
    <property type="entry name" value="DUF6745"/>
    <property type="match status" value="1"/>
</dbReference>
<accession>A0AAV3XNP8</accession>
<evidence type="ECO:0000259" key="1">
    <source>
        <dbReference type="Pfam" id="PF20530"/>
    </source>
</evidence>
<feature type="domain" description="DUF6745" evidence="1">
    <location>
        <begin position="240"/>
        <end position="411"/>
    </location>
</feature>
<evidence type="ECO:0000313" key="2">
    <source>
        <dbReference type="EMBL" id="GET41815.1"/>
    </source>
</evidence>
<proteinExistence type="predicted"/>
<gene>
    <name evidence="2" type="ORF">MiSe_66290</name>
</gene>